<gene>
    <name evidence="1" type="ORF">NMU02_12540</name>
</gene>
<dbReference type="InterPro" id="IPR008914">
    <property type="entry name" value="PEBP"/>
</dbReference>
<dbReference type="EMBL" id="JANDHW010000016">
    <property type="protein sequence ID" value="MCP9612919.1"/>
    <property type="molecule type" value="Genomic_DNA"/>
</dbReference>
<accession>A0ABT1MJV3</accession>
<dbReference type="PANTHER" id="PTHR30289">
    <property type="entry name" value="UNCHARACTERIZED PROTEIN YBCL-RELATED"/>
    <property type="match status" value="1"/>
</dbReference>
<organism evidence="1 2">
    <name type="scientific">Coprobacter tertius</name>
    <dbReference type="NCBI Taxonomy" id="2944915"/>
    <lineage>
        <taxon>Bacteria</taxon>
        <taxon>Pseudomonadati</taxon>
        <taxon>Bacteroidota</taxon>
        <taxon>Bacteroidia</taxon>
        <taxon>Bacteroidales</taxon>
        <taxon>Barnesiellaceae</taxon>
        <taxon>Coprobacter</taxon>
    </lineage>
</organism>
<dbReference type="CDD" id="cd00865">
    <property type="entry name" value="PEBP_bact_arch"/>
    <property type="match status" value="1"/>
</dbReference>
<dbReference type="PANTHER" id="PTHR30289:SF1">
    <property type="entry name" value="PEBP (PHOSPHATIDYLETHANOLAMINE-BINDING PROTEIN) FAMILY PROTEIN"/>
    <property type="match status" value="1"/>
</dbReference>
<name>A0ABT1MJV3_9BACT</name>
<dbReference type="Proteomes" id="UP001205603">
    <property type="component" value="Unassembled WGS sequence"/>
</dbReference>
<dbReference type="Pfam" id="PF01161">
    <property type="entry name" value="PBP"/>
    <property type="match status" value="1"/>
</dbReference>
<keyword evidence="2" id="KW-1185">Reference proteome</keyword>
<proteinExistence type="predicted"/>
<evidence type="ECO:0000313" key="2">
    <source>
        <dbReference type="Proteomes" id="UP001205603"/>
    </source>
</evidence>
<protein>
    <submittedName>
        <fullName evidence="1">YbhB/YbcL family Raf kinase inhibitor-like protein</fullName>
    </submittedName>
</protein>
<keyword evidence="1" id="KW-0649">Protein kinase inhibitor</keyword>
<dbReference type="InterPro" id="IPR005247">
    <property type="entry name" value="YbhB_YbcL/LppC-like"/>
</dbReference>
<dbReference type="SUPFAM" id="SSF49777">
    <property type="entry name" value="PEBP-like"/>
    <property type="match status" value="1"/>
</dbReference>
<sequence length="167" mass="18293">MDVKNERNFTLIAPHVKGQAQVWQLFDGNKCAGMNVSPMLSWKDAPPETCSFAVTMYDRDAPSGSGWWHWIVYNISSMVSGLPENAGNPQLNLLPEGASQGLNDFGLHGYSGPCPPKGDGIHEYMITVYALSVSHIDLQTDSTPASIGFQIHANTIEKASVVMYYSR</sequence>
<reference evidence="1 2" key="1">
    <citation type="submission" date="2022-07" db="EMBL/GenBank/DDBJ databases">
        <title>Fecal culturing of patients with breast cancer.</title>
        <authorList>
            <person name="Teng N.M.Y."/>
            <person name="Kiu R."/>
            <person name="Evans R."/>
            <person name="Baker D.J."/>
            <person name="Zenner C."/>
            <person name="Robinson S.D."/>
            <person name="Hall L.J."/>
        </authorList>
    </citation>
    <scope>NUCLEOTIDE SEQUENCE [LARGE SCALE GENOMIC DNA]</scope>
    <source>
        <strain evidence="1 2">LH1063</strain>
    </source>
</reference>
<dbReference type="InterPro" id="IPR036610">
    <property type="entry name" value="PEBP-like_sf"/>
</dbReference>
<evidence type="ECO:0000313" key="1">
    <source>
        <dbReference type="EMBL" id="MCP9612919.1"/>
    </source>
</evidence>
<dbReference type="RefSeq" id="WP_255028298.1">
    <property type="nucleotide sequence ID" value="NZ_JANDHW010000016.1"/>
</dbReference>
<dbReference type="GO" id="GO:0004860">
    <property type="term" value="F:protein kinase inhibitor activity"/>
    <property type="evidence" value="ECO:0007669"/>
    <property type="project" value="UniProtKB-KW"/>
</dbReference>
<comment type="caution">
    <text evidence="1">The sequence shown here is derived from an EMBL/GenBank/DDBJ whole genome shotgun (WGS) entry which is preliminary data.</text>
</comment>
<dbReference type="NCBIfam" id="TIGR00481">
    <property type="entry name" value="YbhB/YbcL family Raf kinase inhibitor-like protein"/>
    <property type="match status" value="1"/>
</dbReference>
<dbReference type="Gene3D" id="3.90.280.10">
    <property type="entry name" value="PEBP-like"/>
    <property type="match status" value="1"/>
</dbReference>